<dbReference type="EMBL" id="CAKOFQ010006876">
    <property type="protein sequence ID" value="CAH1979232.1"/>
    <property type="molecule type" value="Genomic_DNA"/>
</dbReference>
<name>A0A9P0PG42_ACAOB</name>
<feature type="compositionally biased region" description="Basic and acidic residues" evidence="1">
    <location>
        <begin position="163"/>
        <end position="175"/>
    </location>
</feature>
<proteinExistence type="predicted"/>
<accession>A0A9P0PG42</accession>
<dbReference type="Proteomes" id="UP001152888">
    <property type="component" value="Unassembled WGS sequence"/>
</dbReference>
<protein>
    <submittedName>
        <fullName evidence="2">Uncharacterized protein</fullName>
    </submittedName>
</protein>
<sequence length="175" mass="20031">MIERFVELEEPIRTTMALIEHDLPVISIEEWQFMKELVDILRPLEDVTKVMSGQNYVTASSVIILTDGLLDIYKELQYKEFSTISKAVIFSIIDGINSRLGNLESSNSLVITTFLDPRFKNIAFSNDDVTERAKKLITSLITSKIKNKNDLSEQAQQEEETAQVEKKKTINMEEL</sequence>
<dbReference type="OrthoDB" id="1607513at2759"/>
<evidence type="ECO:0000313" key="3">
    <source>
        <dbReference type="Proteomes" id="UP001152888"/>
    </source>
</evidence>
<dbReference type="InterPro" id="IPR012337">
    <property type="entry name" value="RNaseH-like_sf"/>
</dbReference>
<comment type="caution">
    <text evidence="2">The sequence shown here is derived from an EMBL/GenBank/DDBJ whole genome shotgun (WGS) entry which is preliminary data.</text>
</comment>
<reference evidence="2" key="1">
    <citation type="submission" date="2022-03" db="EMBL/GenBank/DDBJ databases">
        <authorList>
            <person name="Sayadi A."/>
        </authorList>
    </citation>
    <scope>NUCLEOTIDE SEQUENCE</scope>
</reference>
<keyword evidence="3" id="KW-1185">Reference proteome</keyword>
<feature type="region of interest" description="Disordered" evidence="1">
    <location>
        <begin position="152"/>
        <end position="175"/>
    </location>
</feature>
<evidence type="ECO:0000313" key="2">
    <source>
        <dbReference type="EMBL" id="CAH1979232.1"/>
    </source>
</evidence>
<dbReference type="SUPFAM" id="SSF53098">
    <property type="entry name" value="Ribonuclease H-like"/>
    <property type="match status" value="1"/>
</dbReference>
<evidence type="ECO:0000256" key="1">
    <source>
        <dbReference type="SAM" id="MobiDB-lite"/>
    </source>
</evidence>
<gene>
    <name evidence="2" type="ORF">ACAOBT_LOCUS13366</name>
</gene>
<organism evidence="2 3">
    <name type="scientific">Acanthoscelides obtectus</name>
    <name type="common">Bean weevil</name>
    <name type="synonym">Bruchus obtectus</name>
    <dbReference type="NCBI Taxonomy" id="200917"/>
    <lineage>
        <taxon>Eukaryota</taxon>
        <taxon>Metazoa</taxon>
        <taxon>Ecdysozoa</taxon>
        <taxon>Arthropoda</taxon>
        <taxon>Hexapoda</taxon>
        <taxon>Insecta</taxon>
        <taxon>Pterygota</taxon>
        <taxon>Neoptera</taxon>
        <taxon>Endopterygota</taxon>
        <taxon>Coleoptera</taxon>
        <taxon>Polyphaga</taxon>
        <taxon>Cucujiformia</taxon>
        <taxon>Chrysomeloidea</taxon>
        <taxon>Chrysomelidae</taxon>
        <taxon>Bruchinae</taxon>
        <taxon>Bruchini</taxon>
        <taxon>Acanthoscelides</taxon>
    </lineage>
</organism>
<dbReference type="AlphaFoldDB" id="A0A9P0PG42"/>